<dbReference type="AlphaFoldDB" id="A0A9N9A328"/>
<sequence>MIHTLHSRDEVLGILYHLEIADDTAVFSKLNHLHGLLVLKTYLIEWRKDDEIVVKCC</sequence>
<keyword evidence="2" id="KW-1185">Reference proteome</keyword>
<name>A0A9N9A328_9GLOM</name>
<accession>A0A9N9A328</accession>
<dbReference type="Proteomes" id="UP000789508">
    <property type="component" value="Unassembled WGS sequence"/>
</dbReference>
<organism evidence="1 2">
    <name type="scientific">Ambispora leptoticha</name>
    <dbReference type="NCBI Taxonomy" id="144679"/>
    <lineage>
        <taxon>Eukaryota</taxon>
        <taxon>Fungi</taxon>
        <taxon>Fungi incertae sedis</taxon>
        <taxon>Mucoromycota</taxon>
        <taxon>Glomeromycotina</taxon>
        <taxon>Glomeromycetes</taxon>
        <taxon>Archaeosporales</taxon>
        <taxon>Ambisporaceae</taxon>
        <taxon>Ambispora</taxon>
    </lineage>
</organism>
<reference evidence="1" key="1">
    <citation type="submission" date="2021-06" db="EMBL/GenBank/DDBJ databases">
        <authorList>
            <person name="Kallberg Y."/>
            <person name="Tangrot J."/>
            <person name="Rosling A."/>
        </authorList>
    </citation>
    <scope>NUCLEOTIDE SEQUENCE</scope>
    <source>
        <strain evidence="1">FL130A</strain>
    </source>
</reference>
<dbReference type="EMBL" id="CAJVPS010000929">
    <property type="protein sequence ID" value="CAG8515936.1"/>
    <property type="molecule type" value="Genomic_DNA"/>
</dbReference>
<comment type="caution">
    <text evidence="1">The sequence shown here is derived from an EMBL/GenBank/DDBJ whole genome shotgun (WGS) entry which is preliminary data.</text>
</comment>
<evidence type="ECO:0000313" key="2">
    <source>
        <dbReference type="Proteomes" id="UP000789508"/>
    </source>
</evidence>
<gene>
    <name evidence="1" type="ORF">ALEPTO_LOCUS4216</name>
</gene>
<dbReference type="OrthoDB" id="422362at2759"/>
<protein>
    <submittedName>
        <fullName evidence="1">5512_t:CDS:1</fullName>
    </submittedName>
</protein>
<proteinExistence type="predicted"/>
<evidence type="ECO:0000313" key="1">
    <source>
        <dbReference type="EMBL" id="CAG8515936.1"/>
    </source>
</evidence>